<dbReference type="SUPFAM" id="SSF81345">
    <property type="entry name" value="ABC transporter involved in vitamin B12 uptake, BtuC"/>
    <property type="match status" value="1"/>
</dbReference>
<evidence type="ECO:0000256" key="1">
    <source>
        <dbReference type="ARBA" id="ARBA00004651"/>
    </source>
</evidence>
<protein>
    <submittedName>
        <fullName evidence="9">Iron chelate uptake ABC transporter family permease subunit</fullName>
    </submittedName>
</protein>
<evidence type="ECO:0000256" key="7">
    <source>
        <dbReference type="ARBA" id="ARBA00023136"/>
    </source>
</evidence>
<keyword evidence="3" id="KW-0813">Transport</keyword>
<evidence type="ECO:0000256" key="4">
    <source>
        <dbReference type="ARBA" id="ARBA00022475"/>
    </source>
</evidence>
<sequence>AAALVTLLAGGTGTRGYRVLVVGIGVSAVVGAVTDLVLSRQNDNTAGGVFLWSVGSLSGRDLAVALPLALCLVPLLPLSL</sequence>
<name>A0A8T4J578_9ACTN</name>
<feature type="transmembrane region" description="Helical" evidence="8">
    <location>
        <begin position="17"/>
        <end position="38"/>
    </location>
</feature>
<evidence type="ECO:0000313" key="9">
    <source>
        <dbReference type="EMBL" id="MBR7679115.1"/>
    </source>
</evidence>
<keyword evidence="5 8" id="KW-0812">Transmembrane</keyword>
<keyword evidence="7 8" id="KW-0472">Membrane</keyword>
<keyword evidence="6 8" id="KW-1133">Transmembrane helix</keyword>
<reference evidence="9" key="1">
    <citation type="submission" date="2021-04" db="EMBL/GenBank/DDBJ databases">
        <title>Sequencing of actinobacteria type strains.</title>
        <authorList>
            <person name="Nguyen G.-S."/>
            <person name="Wentzel A."/>
        </authorList>
    </citation>
    <scope>NUCLEOTIDE SEQUENCE</scope>
    <source>
        <strain evidence="9">DSM 42095</strain>
    </source>
</reference>
<keyword evidence="10" id="KW-1185">Reference proteome</keyword>
<evidence type="ECO:0000256" key="2">
    <source>
        <dbReference type="ARBA" id="ARBA00007935"/>
    </source>
</evidence>
<evidence type="ECO:0000256" key="3">
    <source>
        <dbReference type="ARBA" id="ARBA00022448"/>
    </source>
</evidence>
<organism evidence="9 10">
    <name type="scientific">Streptomyces daliensis</name>
    <dbReference type="NCBI Taxonomy" id="299421"/>
    <lineage>
        <taxon>Bacteria</taxon>
        <taxon>Bacillati</taxon>
        <taxon>Actinomycetota</taxon>
        <taxon>Actinomycetes</taxon>
        <taxon>Kitasatosporales</taxon>
        <taxon>Streptomycetaceae</taxon>
        <taxon>Streptomyces</taxon>
    </lineage>
</organism>
<dbReference type="EMBL" id="JAGSMN010002282">
    <property type="protein sequence ID" value="MBR7679115.1"/>
    <property type="molecule type" value="Genomic_DNA"/>
</dbReference>
<dbReference type="GO" id="GO:0005886">
    <property type="term" value="C:plasma membrane"/>
    <property type="evidence" value="ECO:0007669"/>
    <property type="project" value="UniProtKB-SubCell"/>
</dbReference>
<dbReference type="GO" id="GO:0022857">
    <property type="term" value="F:transmembrane transporter activity"/>
    <property type="evidence" value="ECO:0007669"/>
    <property type="project" value="InterPro"/>
</dbReference>
<comment type="similarity">
    <text evidence="2">Belongs to the binding-protein-dependent transport system permease family. FecCD subfamily.</text>
</comment>
<evidence type="ECO:0000313" key="10">
    <source>
        <dbReference type="Proteomes" id="UP000675554"/>
    </source>
</evidence>
<feature type="non-terminal residue" evidence="9">
    <location>
        <position position="1"/>
    </location>
</feature>
<evidence type="ECO:0000256" key="6">
    <source>
        <dbReference type="ARBA" id="ARBA00022989"/>
    </source>
</evidence>
<evidence type="ECO:0000256" key="5">
    <source>
        <dbReference type="ARBA" id="ARBA00022692"/>
    </source>
</evidence>
<accession>A0A8T4J578</accession>
<dbReference type="Proteomes" id="UP000675554">
    <property type="component" value="Unassembled WGS sequence"/>
</dbReference>
<dbReference type="InterPro" id="IPR037294">
    <property type="entry name" value="ABC_BtuC-like"/>
</dbReference>
<comment type="caution">
    <text evidence="9">The sequence shown here is derived from an EMBL/GenBank/DDBJ whole genome shotgun (WGS) entry which is preliminary data.</text>
</comment>
<proteinExistence type="inferred from homology"/>
<comment type="subcellular location">
    <subcellularLocation>
        <location evidence="1">Cell membrane</location>
        <topology evidence="1">Multi-pass membrane protein</topology>
    </subcellularLocation>
</comment>
<dbReference type="Gene3D" id="1.10.3470.10">
    <property type="entry name" value="ABC transporter involved in vitamin B12 uptake, BtuC"/>
    <property type="match status" value="1"/>
</dbReference>
<gene>
    <name evidence="9" type="ORF">KDA82_40535</name>
</gene>
<dbReference type="AlphaFoldDB" id="A0A8T4J578"/>
<evidence type="ECO:0000256" key="8">
    <source>
        <dbReference type="SAM" id="Phobius"/>
    </source>
</evidence>
<dbReference type="Pfam" id="PF01032">
    <property type="entry name" value="FecCD"/>
    <property type="match status" value="1"/>
</dbReference>
<dbReference type="InterPro" id="IPR000522">
    <property type="entry name" value="ABC_transptr_permease_BtuC"/>
</dbReference>
<feature type="non-terminal residue" evidence="9">
    <location>
        <position position="80"/>
    </location>
</feature>
<keyword evidence="4" id="KW-1003">Cell membrane</keyword>